<proteinExistence type="predicted"/>
<reference evidence="1" key="2">
    <citation type="submission" date="2021-08" db="EMBL/GenBank/DDBJ databases">
        <authorList>
            <person name="Tani A."/>
            <person name="Ola A."/>
            <person name="Ogura Y."/>
            <person name="Katsura K."/>
            <person name="Hayashi T."/>
        </authorList>
    </citation>
    <scope>NUCLEOTIDE SEQUENCE</scope>
    <source>
        <strain evidence="1">DSM 17168</strain>
    </source>
</reference>
<protein>
    <submittedName>
        <fullName evidence="1">Uncharacterized protein</fullName>
    </submittedName>
</protein>
<dbReference type="EMBL" id="BPQQ01000016">
    <property type="protein sequence ID" value="GJD99487.1"/>
    <property type="molecule type" value="Genomic_DNA"/>
</dbReference>
<keyword evidence="2" id="KW-1185">Reference proteome</keyword>
<sequence>MVRKRKVWACKAKLSSAFAADDTLDRTSWLSYCAPSLGENIMRTTLLSRAVRRGRGWRTWRTENASEIFFGAAAPLGGMRLRWTVRGRIGVLDAAANRRLARHTAFDLINNTNVTGALRDPGDCATPRRKAG</sequence>
<comment type="caution">
    <text evidence="1">The sequence shown here is derived from an EMBL/GenBank/DDBJ whole genome shotgun (WGS) entry which is preliminary data.</text>
</comment>
<reference evidence="1" key="1">
    <citation type="journal article" date="2021" name="Front. Microbiol.">
        <title>Comprehensive Comparative Genomics and Phenotyping of Methylobacterium Species.</title>
        <authorList>
            <person name="Alessa O."/>
            <person name="Ogura Y."/>
            <person name="Fujitani Y."/>
            <person name="Takami H."/>
            <person name="Hayashi T."/>
            <person name="Sahin N."/>
            <person name="Tani A."/>
        </authorList>
    </citation>
    <scope>NUCLEOTIDE SEQUENCE</scope>
    <source>
        <strain evidence="1">DSM 17168</strain>
    </source>
</reference>
<gene>
    <name evidence="1" type="ORF">GMJLKIPL_1405</name>
</gene>
<dbReference type="Proteomes" id="UP001055153">
    <property type="component" value="Unassembled WGS sequence"/>
</dbReference>
<organism evidence="1 2">
    <name type="scientific">Methylobacterium isbiliense</name>
    <dbReference type="NCBI Taxonomy" id="315478"/>
    <lineage>
        <taxon>Bacteria</taxon>
        <taxon>Pseudomonadati</taxon>
        <taxon>Pseudomonadota</taxon>
        <taxon>Alphaproteobacteria</taxon>
        <taxon>Hyphomicrobiales</taxon>
        <taxon>Methylobacteriaceae</taxon>
        <taxon>Methylobacterium</taxon>
    </lineage>
</organism>
<accession>A0ABQ4SAT8</accession>
<evidence type="ECO:0000313" key="2">
    <source>
        <dbReference type="Proteomes" id="UP001055153"/>
    </source>
</evidence>
<name>A0ABQ4SAT8_9HYPH</name>
<evidence type="ECO:0000313" key="1">
    <source>
        <dbReference type="EMBL" id="GJD99487.1"/>
    </source>
</evidence>